<dbReference type="Proteomes" id="UP000193920">
    <property type="component" value="Unassembled WGS sequence"/>
</dbReference>
<reference evidence="1 2" key="1">
    <citation type="submission" date="2016-08" db="EMBL/GenBank/DDBJ databases">
        <title>A Parts List for Fungal Cellulosomes Revealed by Comparative Genomics.</title>
        <authorList>
            <consortium name="DOE Joint Genome Institute"/>
            <person name="Haitjema C.H."/>
            <person name="Gilmore S.P."/>
            <person name="Henske J.K."/>
            <person name="Solomon K.V."/>
            <person name="De Groot R."/>
            <person name="Kuo A."/>
            <person name="Mondo S.J."/>
            <person name="Salamov A.A."/>
            <person name="Labutti K."/>
            <person name="Zhao Z."/>
            <person name="Chiniquy J."/>
            <person name="Barry K."/>
            <person name="Brewer H.M."/>
            <person name="Purvine S.O."/>
            <person name="Wright A.T."/>
            <person name="Boxma B."/>
            <person name="Van Alen T."/>
            <person name="Hackstein J.H."/>
            <person name="Baker S.E."/>
            <person name="Grigoriev I.V."/>
            <person name="O'Malley M.A."/>
        </authorList>
    </citation>
    <scope>NUCLEOTIDE SEQUENCE [LARGE SCALE GENOMIC DNA]</scope>
    <source>
        <strain evidence="1 2">G1</strain>
    </source>
</reference>
<keyword evidence="2" id="KW-1185">Reference proteome</keyword>
<organism evidence="1 2">
    <name type="scientific">Neocallimastix californiae</name>
    <dbReference type="NCBI Taxonomy" id="1754190"/>
    <lineage>
        <taxon>Eukaryota</taxon>
        <taxon>Fungi</taxon>
        <taxon>Fungi incertae sedis</taxon>
        <taxon>Chytridiomycota</taxon>
        <taxon>Chytridiomycota incertae sedis</taxon>
        <taxon>Neocallimastigomycetes</taxon>
        <taxon>Neocallimastigales</taxon>
        <taxon>Neocallimastigaceae</taxon>
        <taxon>Neocallimastix</taxon>
    </lineage>
</organism>
<dbReference type="EMBL" id="MCOG01000245">
    <property type="protein sequence ID" value="ORY22594.1"/>
    <property type="molecule type" value="Genomic_DNA"/>
</dbReference>
<dbReference type="AlphaFoldDB" id="A0A1Y2AJD0"/>
<protein>
    <submittedName>
        <fullName evidence="1">Uncharacterized protein</fullName>
    </submittedName>
</protein>
<sequence length="117" mass="13092">MNLGSNYSFSTTTIFDSLPSIGQYKRNLISNGSGEPINYSYSCSLSSLTEKDISSGILTPRHAIEYIYASDILEKIVNHNLMPNNYSNNRKASLESICTGRTKDNVYKLCYNTLKCN</sequence>
<dbReference type="STRING" id="1754190.A0A1Y2AJD0"/>
<evidence type="ECO:0000313" key="1">
    <source>
        <dbReference type="EMBL" id="ORY22594.1"/>
    </source>
</evidence>
<comment type="caution">
    <text evidence="1">The sequence shown here is derived from an EMBL/GenBank/DDBJ whole genome shotgun (WGS) entry which is preliminary data.</text>
</comment>
<gene>
    <name evidence="1" type="ORF">LY90DRAFT_515438</name>
</gene>
<name>A0A1Y2AJD0_9FUNG</name>
<proteinExistence type="predicted"/>
<accession>A0A1Y2AJD0</accession>
<evidence type="ECO:0000313" key="2">
    <source>
        <dbReference type="Proteomes" id="UP000193920"/>
    </source>
</evidence>